<feature type="compositionally biased region" description="Low complexity" evidence="1">
    <location>
        <begin position="415"/>
        <end position="424"/>
    </location>
</feature>
<proteinExistence type="predicted"/>
<dbReference type="InterPro" id="IPR026505">
    <property type="entry name" value="Solute_c_fam_35_mem_F3/F4"/>
</dbReference>
<keyword evidence="3" id="KW-0732">Signal</keyword>
<evidence type="ECO:0000256" key="1">
    <source>
        <dbReference type="SAM" id="MobiDB-lite"/>
    </source>
</evidence>
<name>A0AAN6G329_9BASI</name>
<feature type="transmembrane region" description="Helical" evidence="2">
    <location>
        <begin position="186"/>
        <end position="206"/>
    </location>
</feature>
<dbReference type="SUPFAM" id="SSF103481">
    <property type="entry name" value="Multidrug resistance efflux transporter EmrE"/>
    <property type="match status" value="1"/>
</dbReference>
<feature type="region of interest" description="Disordered" evidence="1">
    <location>
        <begin position="323"/>
        <end position="361"/>
    </location>
</feature>
<dbReference type="AlphaFoldDB" id="A0AAN6G329"/>
<feature type="transmembrane region" description="Helical" evidence="2">
    <location>
        <begin position="124"/>
        <end position="142"/>
    </location>
</feature>
<feature type="compositionally biased region" description="Basic and acidic residues" evidence="1">
    <location>
        <begin position="425"/>
        <end position="434"/>
    </location>
</feature>
<evidence type="ECO:0000256" key="3">
    <source>
        <dbReference type="SAM" id="SignalP"/>
    </source>
</evidence>
<feature type="signal peptide" evidence="3">
    <location>
        <begin position="1"/>
        <end position="23"/>
    </location>
</feature>
<dbReference type="GO" id="GO:0016020">
    <property type="term" value="C:membrane"/>
    <property type="evidence" value="ECO:0007669"/>
    <property type="project" value="InterPro"/>
</dbReference>
<reference evidence="5" key="1">
    <citation type="journal article" date="2023" name="PhytoFront">
        <title>Draft Genome Resources of Seven Strains of Tilletia horrida, Causal Agent of Kernel Smut of Rice.</title>
        <authorList>
            <person name="Khanal S."/>
            <person name="Antony Babu S."/>
            <person name="Zhou X.G."/>
        </authorList>
    </citation>
    <scope>NUCLEOTIDE SEQUENCE</scope>
    <source>
        <strain evidence="5">TX3</strain>
    </source>
</reference>
<keyword evidence="2" id="KW-0472">Membrane</keyword>
<feature type="non-terminal residue" evidence="5">
    <location>
        <position position="1"/>
    </location>
</feature>
<gene>
    <name evidence="5" type="ORF">OC842_007780</name>
</gene>
<feature type="transmembrane region" description="Helical" evidence="2">
    <location>
        <begin position="539"/>
        <end position="564"/>
    </location>
</feature>
<feature type="compositionally biased region" description="Acidic residues" evidence="1">
    <location>
        <begin position="435"/>
        <end position="445"/>
    </location>
</feature>
<sequence length="587" mass="61836">WLGHSLFSVLLPFHLLLLVRTTGYPLDHWLRLISKNLDWQLSSTCDTGEAAKYGHLPSGGRRGLELPLSRAGAGTGLAARIRGIFGFDLLRLVRILFILTMGITIPSLSWYAAVPMTSMADITAIYNTFSVFALVFSVFFLGESWEKRKVLSVGLASFGVAIVAYGGSSPDSKERTEFSNPLLGSLLALLGALTMGAYEVIFTLIAKLPDEDAQAALYARPGSRRTRSRTISGAFVRTLSSAPGSGIARHSTEAGRAGSQHDASESGRGRGSANGRNDVRLLFDAAHEGEHEGGSETMVAKGRSHERTALVLDDALTSASSAARASYESISPSRSRAGSPSPPHRAEEKGHGPSPLRQTYLLNNGNESRADLLLLDGHSGAPAPGASGFSMAADSEAESVLQDGEQEEIWAGATRLSRSVSRSSRGAEAHNVWRDDEEEEDDDDGEGRAKLLPSSRGAAAAASVAATTTTTTAKTTPHPNGVAGAGDGAWIPPPLPFGLHANIMTSGIGYVTFSVLWIGVVVGHWTGLEPFELPPSTSVYLALLGVGLLGVLFNSTFTLLLALWGPVLASVSIIGATVLVEVADVVV</sequence>
<evidence type="ECO:0000313" key="6">
    <source>
        <dbReference type="Proteomes" id="UP001176521"/>
    </source>
</evidence>
<accession>A0AAN6G329</accession>
<dbReference type="Proteomes" id="UP001176521">
    <property type="component" value="Unassembled WGS sequence"/>
</dbReference>
<feature type="chain" id="PRO_5043012568" description="EamA domain-containing protein" evidence="3">
    <location>
        <begin position="24"/>
        <end position="587"/>
    </location>
</feature>
<feature type="domain" description="EamA" evidence="4">
    <location>
        <begin position="89"/>
        <end position="164"/>
    </location>
</feature>
<keyword evidence="2" id="KW-0812">Transmembrane</keyword>
<dbReference type="PANTHER" id="PTHR19346">
    <property type="entry name" value="SUGAR PHOSPHATE TRANSPORTER DOMAIN-CONTAINING PROTEIN"/>
    <property type="match status" value="1"/>
</dbReference>
<feature type="non-terminal residue" evidence="5">
    <location>
        <position position="587"/>
    </location>
</feature>
<feature type="region of interest" description="Disordered" evidence="1">
    <location>
        <begin position="415"/>
        <end position="480"/>
    </location>
</feature>
<dbReference type="InterPro" id="IPR037185">
    <property type="entry name" value="EmrE-like"/>
</dbReference>
<feature type="transmembrane region" description="Helical" evidence="2">
    <location>
        <begin position="149"/>
        <end position="166"/>
    </location>
</feature>
<protein>
    <recommendedName>
        <fullName evidence="4">EamA domain-containing protein</fullName>
    </recommendedName>
</protein>
<feature type="compositionally biased region" description="Low complexity" evidence="1">
    <location>
        <begin position="323"/>
        <end position="339"/>
    </location>
</feature>
<feature type="transmembrane region" description="Helical" evidence="2">
    <location>
        <begin position="92"/>
        <end position="112"/>
    </location>
</feature>
<organism evidence="5 6">
    <name type="scientific">Tilletia horrida</name>
    <dbReference type="NCBI Taxonomy" id="155126"/>
    <lineage>
        <taxon>Eukaryota</taxon>
        <taxon>Fungi</taxon>
        <taxon>Dikarya</taxon>
        <taxon>Basidiomycota</taxon>
        <taxon>Ustilaginomycotina</taxon>
        <taxon>Exobasidiomycetes</taxon>
        <taxon>Tilletiales</taxon>
        <taxon>Tilletiaceae</taxon>
        <taxon>Tilletia</taxon>
    </lineage>
</organism>
<keyword evidence="2" id="KW-1133">Transmembrane helix</keyword>
<keyword evidence="6" id="KW-1185">Reference proteome</keyword>
<feature type="transmembrane region" description="Helical" evidence="2">
    <location>
        <begin position="507"/>
        <end position="527"/>
    </location>
</feature>
<dbReference type="EMBL" id="JAPDMQ010001271">
    <property type="protein sequence ID" value="KAK0518485.1"/>
    <property type="molecule type" value="Genomic_DNA"/>
</dbReference>
<evidence type="ECO:0000259" key="4">
    <source>
        <dbReference type="Pfam" id="PF00892"/>
    </source>
</evidence>
<comment type="caution">
    <text evidence="5">The sequence shown here is derived from an EMBL/GenBank/DDBJ whole genome shotgun (WGS) entry which is preliminary data.</text>
</comment>
<evidence type="ECO:0000313" key="5">
    <source>
        <dbReference type="EMBL" id="KAK0518485.1"/>
    </source>
</evidence>
<feature type="region of interest" description="Disordered" evidence="1">
    <location>
        <begin position="242"/>
        <end position="276"/>
    </location>
</feature>
<dbReference type="PANTHER" id="PTHR19346:SF4">
    <property type="entry name" value="SUGAR PHOSPHATE TRANSPORTER DOMAIN-CONTAINING PROTEIN"/>
    <property type="match status" value="1"/>
</dbReference>
<dbReference type="Pfam" id="PF00892">
    <property type="entry name" value="EamA"/>
    <property type="match status" value="1"/>
</dbReference>
<feature type="compositionally biased region" description="Low complexity" evidence="1">
    <location>
        <begin position="458"/>
        <end position="476"/>
    </location>
</feature>
<evidence type="ECO:0000256" key="2">
    <source>
        <dbReference type="SAM" id="Phobius"/>
    </source>
</evidence>
<dbReference type="InterPro" id="IPR000620">
    <property type="entry name" value="EamA_dom"/>
</dbReference>